<reference evidence="1" key="2">
    <citation type="submission" date="2025-09" db="UniProtKB">
        <authorList>
            <consortium name="EnsemblPlants"/>
        </authorList>
    </citation>
    <scope>IDENTIFICATION</scope>
</reference>
<evidence type="ECO:0000313" key="2">
    <source>
        <dbReference type="Proteomes" id="UP001732700"/>
    </source>
</evidence>
<keyword evidence="2" id="KW-1185">Reference proteome</keyword>
<dbReference type="EnsemblPlants" id="AVESA.00010b.r2.5CG0867530.1">
    <property type="protein sequence ID" value="AVESA.00010b.r2.5CG0867530.1.CDS"/>
    <property type="gene ID" value="AVESA.00010b.r2.5CG0867530"/>
</dbReference>
<protein>
    <submittedName>
        <fullName evidence="1">Uncharacterized protein</fullName>
    </submittedName>
</protein>
<proteinExistence type="predicted"/>
<reference evidence="1" key="1">
    <citation type="submission" date="2021-05" db="EMBL/GenBank/DDBJ databases">
        <authorList>
            <person name="Scholz U."/>
            <person name="Mascher M."/>
            <person name="Fiebig A."/>
        </authorList>
    </citation>
    <scope>NUCLEOTIDE SEQUENCE [LARGE SCALE GENOMIC DNA]</scope>
</reference>
<dbReference type="Proteomes" id="UP001732700">
    <property type="component" value="Chromosome 5C"/>
</dbReference>
<sequence>MHFSSEEEAYSFYNKYAETIGFSIRRSSGHKLKNSSTMQQRTFTCSRQGYRGEDKREDTFRYSRPETRCGCTARMKISFRNGVYELYEFEATHNHILAPGTMAHFLRSQRKVTEAQIANAEVAKSVGISNKATIDLMAKQAGGIGNLGCTREDIKNRLYSKRTIKAKEGDTGGVLEYMEKKVSEDVNFFYSIQVDEDDLITNIFWADSKMVSDYAMFGDVICFDTTYRKLDDGRPFGLIVGVNNHKKTVVFGAALLYDETAESFAWLFRTFLKVMSGKHPRTILTDEDAAMAKAISIVLPYSIHRLCVWHMNQNACKHLVGVVTEYKKFNANFQHCIYDIEEEDEFISAWDGMLDKYGLPARAAESDESYDKAAKCAEQLAQEVETCLKIRVDPELGTSCTTGNSCATEGLNIDPSRISKHNEGLVKPKGIKFKEKSTKGSRRPVGGFEKATAKKKKNMDNTIQLQQKGTVTGHLEKPTTKKKKNMNNTIQVQQQGMPTGHLEFFTNQMAPYQLQYNNILNSSIPPSIGNAISMPIHNQELAGSQPNGPIGNTIPMSTHPQQLAEFQPYGPLAGHPTNHLYTYLPQQMYPLNPSLQGIIGTSTSSLMTRQNQAFFDQQKQS</sequence>
<evidence type="ECO:0000313" key="1">
    <source>
        <dbReference type="EnsemblPlants" id="AVESA.00010b.r2.5CG0867530.1.CDS"/>
    </source>
</evidence>
<accession>A0ACD5Y0M8</accession>
<organism evidence="1 2">
    <name type="scientific">Avena sativa</name>
    <name type="common">Oat</name>
    <dbReference type="NCBI Taxonomy" id="4498"/>
    <lineage>
        <taxon>Eukaryota</taxon>
        <taxon>Viridiplantae</taxon>
        <taxon>Streptophyta</taxon>
        <taxon>Embryophyta</taxon>
        <taxon>Tracheophyta</taxon>
        <taxon>Spermatophyta</taxon>
        <taxon>Magnoliopsida</taxon>
        <taxon>Liliopsida</taxon>
        <taxon>Poales</taxon>
        <taxon>Poaceae</taxon>
        <taxon>BOP clade</taxon>
        <taxon>Pooideae</taxon>
        <taxon>Poodae</taxon>
        <taxon>Poeae</taxon>
        <taxon>Poeae Chloroplast Group 1 (Aveneae type)</taxon>
        <taxon>Aveninae</taxon>
        <taxon>Avena</taxon>
    </lineage>
</organism>
<name>A0ACD5Y0M8_AVESA</name>